<dbReference type="EMBL" id="PPVL01000004">
    <property type="protein sequence ID" value="NNI78778.1"/>
    <property type="molecule type" value="Genomic_DNA"/>
</dbReference>
<dbReference type="GO" id="GO:0016491">
    <property type="term" value="F:oxidoreductase activity"/>
    <property type="evidence" value="ECO:0007669"/>
    <property type="project" value="UniProtKB-KW"/>
</dbReference>
<reference evidence="5" key="1">
    <citation type="submission" date="2015-01" db="EMBL/GenBank/DDBJ databases">
        <title>Draft genome sequence of Pasteurella multocida isolated from alpaca pneumonia.</title>
        <authorList>
            <person name="Maturrano L."/>
            <person name="Hurtado R."/>
            <person name="Allasi N."/>
            <person name="Juscamayta E."/>
            <person name="Fernandez D."/>
            <person name="Maximiliano J."/>
            <person name="Rimac R."/>
            <person name="Rosadio R."/>
        </authorList>
    </citation>
    <scope>NUCLEOTIDE SEQUENCE</scope>
    <source>
        <strain evidence="5">UNMSM</strain>
    </source>
</reference>
<dbReference type="InterPro" id="IPR051317">
    <property type="entry name" value="Gfo/Idh/MocA_oxidoreduct"/>
</dbReference>
<dbReference type="EMBL" id="KP659859">
    <property type="protein sequence ID" value="AMK07698.1"/>
    <property type="molecule type" value="Genomic_DNA"/>
</dbReference>
<dbReference type="KEGG" id="pmul:DR93_1482"/>
<accession>A0A126QD53</accession>
<dbReference type="Gene3D" id="3.30.360.10">
    <property type="entry name" value="Dihydrodipicolinate Reductase, domain 2"/>
    <property type="match status" value="1"/>
</dbReference>
<feature type="domain" description="Gfo/Idh/MocA-like oxidoreductase N-terminal" evidence="3">
    <location>
        <begin position="5"/>
        <end position="120"/>
    </location>
</feature>
<dbReference type="AlphaFoldDB" id="A0A126QD53"/>
<dbReference type="OMA" id="RFERWRP"/>
<evidence type="ECO:0000313" key="5">
    <source>
        <dbReference type="EMBL" id="AMK07698.1"/>
    </source>
</evidence>
<dbReference type="PANTHER" id="PTHR43708:SF5">
    <property type="entry name" value="CONSERVED EXPRESSED OXIDOREDUCTASE (EUROFUNG)-RELATED"/>
    <property type="match status" value="1"/>
</dbReference>
<name>A0A126QD53_PASMD</name>
<dbReference type="Pfam" id="PF02894">
    <property type="entry name" value="GFO_IDH_MocA_C"/>
    <property type="match status" value="1"/>
</dbReference>
<evidence type="ECO:0000313" key="7">
    <source>
        <dbReference type="Proteomes" id="UP000540079"/>
    </source>
</evidence>
<dbReference type="InterPro" id="IPR036291">
    <property type="entry name" value="NAD(P)-bd_dom_sf"/>
</dbReference>
<evidence type="ECO:0000256" key="2">
    <source>
        <dbReference type="ARBA" id="ARBA00023002"/>
    </source>
</evidence>
<dbReference type="PANTHER" id="PTHR43708">
    <property type="entry name" value="CONSERVED EXPRESSED OXIDOREDUCTASE (EUROFUNG)"/>
    <property type="match status" value="1"/>
</dbReference>
<protein>
    <submittedName>
        <fullName evidence="6">Oxidoreductase</fullName>
    </submittedName>
    <submittedName>
        <fullName evidence="5">PM0652 protein</fullName>
    </submittedName>
</protein>
<keyword evidence="2" id="KW-0560">Oxidoreductase</keyword>
<evidence type="ECO:0000259" key="3">
    <source>
        <dbReference type="Pfam" id="PF01408"/>
    </source>
</evidence>
<comment type="similarity">
    <text evidence="1">Belongs to the Gfo/Idh/MocA family.</text>
</comment>
<gene>
    <name evidence="5" type="primary">PM0652</name>
    <name evidence="6" type="ORF">C2800_05000</name>
</gene>
<dbReference type="Pfam" id="PF01408">
    <property type="entry name" value="GFO_IDH_MocA"/>
    <property type="match status" value="1"/>
</dbReference>
<dbReference type="PATRIC" id="fig|747.135.peg.1437"/>
<dbReference type="RefSeq" id="WP_005754062.1">
    <property type="nucleotide sequence ID" value="NZ_AP025519.1"/>
</dbReference>
<proteinExistence type="inferred from homology"/>
<evidence type="ECO:0000313" key="6">
    <source>
        <dbReference type="EMBL" id="NNI78778.1"/>
    </source>
</evidence>
<organism evidence="5">
    <name type="scientific">Pasteurella multocida</name>
    <dbReference type="NCBI Taxonomy" id="747"/>
    <lineage>
        <taxon>Bacteria</taxon>
        <taxon>Pseudomonadati</taxon>
        <taxon>Pseudomonadota</taxon>
        <taxon>Gammaproteobacteria</taxon>
        <taxon>Pasteurellales</taxon>
        <taxon>Pasteurellaceae</taxon>
        <taxon>Pasteurella</taxon>
    </lineage>
</organism>
<dbReference type="Proteomes" id="UP000540079">
    <property type="component" value="Unassembled WGS sequence"/>
</dbReference>
<dbReference type="InterPro" id="IPR000683">
    <property type="entry name" value="Gfo/Idh/MocA-like_OxRdtase_N"/>
</dbReference>
<feature type="domain" description="Gfo/Idh/MocA-like oxidoreductase C-terminal" evidence="4">
    <location>
        <begin position="133"/>
        <end position="345"/>
    </location>
</feature>
<evidence type="ECO:0000259" key="4">
    <source>
        <dbReference type="Pfam" id="PF02894"/>
    </source>
</evidence>
<dbReference type="GO" id="GO:0000166">
    <property type="term" value="F:nucleotide binding"/>
    <property type="evidence" value="ECO:0007669"/>
    <property type="project" value="InterPro"/>
</dbReference>
<evidence type="ECO:0000256" key="1">
    <source>
        <dbReference type="ARBA" id="ARBA00010928"/>
    </source>
</evidence>
<dbReference type="Gene3D" id="3.40.50.720">
    <property type="entry name" value="NAD(P)-binding Rossmann-like Domain"/>
    <property type="match status" value="1"/>
</dbReference>
<sequence length="350" mass="39641">MSKIIHVGIAGFGMSAKTFHTPFLHQDPRFCIHKVFERQSDKAKSIYPYITTVRDFTQLLEEDIDLVLITTPNQTHYDFAKKAILAGKHVIVEKPLAITAQQAEELDVLAQKHHVMLSVYQNRRWDSGALTVKKLIAENTLGEIVEYEIRYERYSPSKNKKAWKETGELGTGLVYDLGVHLIDEVLDLFGMPKALFADVTKQNPESGSDDSFRITFYYADHKKVTLSSTKYAREPAPHIILQGKLGSYIKPKLDNQEALLMAGVQPKGDWNKESEQDWGILHTEIDGLIVRQKLEPISGNYQAYYDNIYAVLTKNAPLLVTAKQATTVLKLIEKVYESAALGQKIYLVNQ</sequence>
<dbReference type="SUPFAM" id="SSF55347">
    <property type="entry name" value="Glyceraldehyde-3-phosphate dehydrogenase-like, C-terminal domain"/>
    <property type="match status" value="1"/>
</dbReference>
<dbReference type="InterPro" id="IPR004104">
    <property type="entry name" value="Gfo/Idh/MocA-like_OxRdtase_C"/>
</dbReference>
<reference evidence="6 7" key="2">
    <citation type="journal article" date="2018" name="Front. Microbiol.">
        <title>Genetic and Phylogenetic Characteristics of Pasteurella multocida Isolates From Different Host Species.</title>
        <authorList>
            <person name="Peng Z."/>
            <person name="Liang W."/>
            <person name="Wang F."/>
            <person name="Xu Z."/>
            <person name="Xie Z."/>
            <person name="Lian Z."/>
            <person name="Hua L."/>
            <person name="Zhou R."/>
            <person name="Chen H."/>
            <person name="Wu B."/>
        </authorList>
    </citation>
    <scope>NUCLEOTIDE SEQUENCE [LARGE SCALE GENOMIC DNA]</scope>
    <source>
        <strain evidence="6 7">HNA06</strain>
    </source>
</reference>
<dbReference type="SUPFAM" id="SSF51735">
    <property type="entry name" value="NAD(P)-binding Rossmann-fold domains"/>
    <property type="match status" value="1"/>
</dbReference>